<evidence type="ECO:0000256" key="1">
    <source>
        <dbReference type="ARBA" id="ARBA00006484"/>
    </source>
</evidence>
<dbReference type="Proteomes" id="UP000073601">
    <property type="component" value="Unassembled WGS sequence"/>
</dbReference>
<dbReference type="EC" id="1.-.-.-" evidence="3"/>
<dbReference type="Pfam" id="PF00106">
    <property type="entry name" value="adh_short"/>
    <property type="match status" value="1"/>
</dbReference>
<keyword evidence="4" id="KW-1185">Reference proteome</keyword>
<dbReference type="PANTHER" id="PTHR44169:SF6">
    <property type="entry name" value="NADPH-DEPENDENT 1-ACYLDIHYDROXYACETONE PHOSPHATE REDUCTASE"/>
    <property type="match status" value="1"/>
</dbReference>
<comment type="similarity">
    <text evidence="1">Belongs to the short-chain dehydrogenases/reductases (SDR) family.</text>
</comment>
<dbReference type="InterPro" id="IPR020904">
    <property type="entry name" value="Sc_DH/Rdtase_CS"/>
</dbReference>
<dbReference type="PRINTS" id="PR00081">
    <property type="entry name" value="GDHRDH"/>
</dbReference>
<dbReference type="EMBL" id="FIZY01000031">
    <property type="protein sequence ID" value="CZF84630.1"/>
    <property type="molecule type" value="Genomic_DNA"/>
</dbReference>
<dbReference type="NCBIfam" id="NF004649">
    <property type="entry name" value="PRK05993.1"/>
    <property type="match status" value="1"/>
</dbReference>
<reference evidence="4" key="1">
    <citation type="submission" date="2016-02" db="EMBL/GenBank/DDBJ databases">
        <authorList>
            <person name="Rodrigo-Torres Lidia"/>
            <person name="Arahal R.David."/>
        </authorList>
    </citation>
    <scope>NUCLEOTIDE SEQUENCE [LARGE SCALE GENOMIC DNA]</scope>
    <source>
        <strain evidence="4">CECT 8713</strain>
    </source>
</reference>
<dbReference type="PROSITE" id="PS00061">
    <property type="entry name" value="ADH_SHORT"/>
    <property type="match status" value="1"/>
</dbReference>
<dbReference type="SUPFAM" id="SSF51735">
    <property type="entry name" value="NAD(P)-binding Rossmann-fold domains"/>
    <property type="match status" value="1"/>
</dbReference>
<gene>
    <name evidence="3" type="primary">sadH</name>
    <name evidence="3" type="ORF">GMA8713_03179</name>
</gene>
<dbReference type="Gene3D" id="3.40.50.720">
    <property type="entry name" value="NAD(P)-binding Rossmann-like Domain"/>
    <property type="match status" value="1"/>
</dbReference>
<evidence type="ECO:0000313" key="4">
    <source>
        <dbReference type="Proteomes" id="UP000073601"/>
    </source>
</evidence>
<evidence type="ECO:0000256" key="2">
    <source>
        <dbReference type="ARBA" id="ARBA00023002"/>
    </source>
</evidence>
<dbReference type="RefSeq" id="WP_062711949.1">
    <property type="nucleotide sequence ID" value="NZ_CAWRCI010000031.1"/>
</dbReference>
<dbReference type="PANTHER" id="PTHR44169">
    <property type="entry name" value="NADPH-DEPENDENT 1-ACYLDIHYDROXYACETONE PHOSPHATE REDUCTASE"/>
    <property type="match status" value="1"/>
</dbReference>
<organism evidence="3 4">
    <name type="scientific">Grimontia marina</name>
    <dbReference type="NCBI Taxonomy" id="646534"/>
    <lineage>
        <taxon>Bacteria</taxon>
        <taxon>Pseudomonadati</taxon>
        <taxon>Pseudomonadota</taxon>
        <taxon>Gammaproteobacteria</taxon>
        <taxon>Vibrionales</taxon>
        <taxon>Vibrionaceae</taxon>
        <taxon>Grimontia</taxon>
    </lineage>
</organism>
<keyword evidence="2 3" id="KW-0560">Oxidoreductase</keyword>
<dbReference type="GO" id="GO:0016491">
    <property type="term" value="F:oxidoreductase activity"/>
    <property type="evidence" value="ECO:0007669"/>
    <property type="project" value="UniProtKB-KW"/>
</dbReference>
<accession>A0A128FDQ0</accession>
<name>A0A128FDQ0_9GAMM</name>
<dbReference type="OrthoDB" id="9775296at2"/>
<sequence length="275" mass="30665">MKNAVLMTGCSTGIGYVCAHALAKQGFEVIASCRKLEDVERLAKEGLTCIHLDLADNNSILSAVEEVRSLTDGKLLGLFNNGAYGQPGALEDLPTDALRKQFETNFFGWHTLTQAVIPMMMANGKGRIVQNSSVLGFVALKFRGAYNASKFAVEGWTDTLRLELAGTPVKISLIEPGPIETRFRANALEAFYRFIDIESSRFKRDYLAQRDRMESENSTNKYTLPSESIIDPLIHALTAEEPKVRYRVTKPTHYMAWCKRLLPSKTLDKILAKGR</sequence>
<dbReference type="InterPro" id="IPR036291">
    <property type="entry name" value="NAD(P)-bd_dom_sf"/>
</dbReference>
<evidence type="ECO:0000313" key="3">
    <source>
        <dbReference type="EMBL" id="CZF84630.1"/>
    </source>
</evidence>
<protein>
    <submittedName>
        <fullName evidence="3">Putative oxidoreductase SadH</fullName>
        <ecNumber evidence="3">1.-.-.-</ecNumber>
    </submittedName>
</protein>
<dbReference type="CDD" id="cd05374">
    <property type="entry name" value="17beta-HSD-like_SDR_c"/>
    <property type="match status" value="1"/>
</dbReference>
<dbReference type="AlphaFoldDB" id="A0A128FDQ0"/>
<proteinExistence type="inferred from homology"/>
<dbReference type="InterPro" id="IPR002347">
    <property type="entry name" value="SDR_fam"/>
</dbReference>